<feature type="active site" evidence="4">
    <location>
        <position position="69"/>
    </location>
</feature>
<feature type="active site" description="Proton acceptor" evidence="4">
    <location>
        <position position="117"/>
    </location>
</feature>
<feature type="binding site" evidence="4">
    <location>
        <begin position="70"/>
        <end position="73"/>
    </location>
    <ligand>
        <name>substrate</name>
    </ligand>
</feature>
<comment type="cofactor">
    <cofactor evidence="4">
        <name>Mg(2+)</name>
        <dbReference type="ChEBI" id="CHEBI:18420"/>
    </cofactor>
    <text evidence="4">Binds 2 magnesium ions per subunit.</text>
</comment>
<reference evidence="5 6" key="1">
    <citation type="submission" date="2020-04" db="EMBL/GenBank/DDBJ databases">
        <authorList>
            <consortium name="Genoscope - CEA"/>
            <person name="William W."/>
        </authorList>
    </citation>
    <scope>NUCLEOTIDE SEQUENCE [LARGE SCALE GENOMIC DNA]</scope>
    <source>
        <strain evidence="5 6">SG7</strain>
    </source>
</reference>
<dbReference type="Pfam" id="PF01255">
    <property type="entry name" value="Prenyltransf"/>
    <property type="match status" value="1"/>
</dbReference>
<dbReference type="PROSITE" id="PS01066">
    <property type="entry name" value="UPP_SYNTHASE"/>
    <property type="match status" value="1"/>
</dbReference>
<dbReference type="InterPro" id="IPR001441">
    <property type="entry name" value="UPP_synth-like"/>
</dbReference>
<comment type="catalytic activity">
    <reaction evidence="4">
        <text>geranylgeranyl diphosphate + 7 isopentenyl diphosphate = tri-trans,hepta-cis-undecaprenyl diphosphate + 7 diphosphate</text>
        <dbReference type="Rhea" id="RHEA:27622"/>
        <dbReference type="ChEBI" id="CHEBI:33019"/>
        <dbReference type="ChEBI" id="CHEBI:57533"/>
        <dbReference type="ChEBI" id="CHEBI:60388"/>
        <dbReference type="ChEBI" id="CHEBI:128769"/>
        <dbReference type="EC" id="2.5.1.89"/>
    </reaction>
</comment>
<comment type="function">
    <text evidence="4">Catalyzes the sequential condensation of isopentenyl diphosphate (IPP) with geranylgeranyl diphosphate (GGPP) to yield (2Z,6Z,10Z,14Z,18Z,22Z,26Z,30E,34E,38E)-undecaprenyl diphosphate (tritrans,heptacis-UPP). It is probably the precursor of glycosyl carrier lipids.</text>
</comment>
<evidence type="ECO:0000313" key="6">
    <source>
        <dbReference type="Proteomes" id="UP000679213"/>
    </source>
</evidence>
<feature type="binding site" evidence="4">
    <location>
        <position position="82"/>
    </location>
    <ligand>
        <name>substrate</name>
    </ligand>
</feature>
<evidence type="ECO:0000256" key="2">
    <source>
        <dbReference type="ARBA" id="ARBA00022723"/>
    </source>
</evidence>
<feature type="binding site" evidence="4">
    <location>
        <position position="260"/>
    </location>
    <ligand>
        <name>Mg(2+)</name>
        <dbReference type="ChEBI" id="CHEBI:18420"/>
    </ligand>
</feature>
<dbReference type="AlphaFoldDB" id="A0A8D6PUP8"/>
<keyword evidence="3 4" id="KW-0460">Magnesium</keyword>
<dbReference type="Proteomes" id="UP000679213">
    <property type="component" value="Chromosome I"/>
</dbReference>
<comment type="similarity">
    <text evidence="4">Belongs to the UPP synthase family.</text>
</comment>
<dbReference type="PANTHER" id="PTHR10291">
    <property type="entry name" value="DEHYDRODOLICHYL DIPHOSPHATE SYNTHASE FAMILY MEMBER"/>
    <property type="match status" value="1"/>
</dbReference>
<dbReference type="GO" id="GO:0045547">
    <property type="term" value="F:ditrans,polycis-polyprenyl diphosphate synthase [(2E,6E)-farnesyl diphosphate specific] activity"/>
    <property type="evidence" value="ECO:0007669"/>
    <property type="project" value="TreeGrafter"/>
</dbReference>
<dbReference type="InterPro" id="IPR036424">
    <property type="entry name" value="UPP_synth-like_sf"/>
</dbReference>
<feature type="binding site" evidence="4">
    <location>
        <begin position="247"/>
        <end position="249"/>
    </location>
    <ligand>
        <name>substrate</name>
    </ligand>
</feature>
<dbReference type="FunFam" id="3.40.1180.10:FF:000003">
    <property type="entry name" value="Isoprenyl transferase 2"/>
    <property type="match status" value="1"/>
</dbReference>
<dbReference type="CDD" id="cd00475">
    <property type="entry name" value="Cis_IPPS"/>
    <property type="match status" value="1"/>
</dbReference>
<keyword evidence="1 4" id="KW-0808">Transferase</keyword>
<dbReference type="Gene3D" id="3.40.1180.10">
    <property type="entry name" value="Decaprenyl diphosphate synthase-like"/>
    <property type="match status" value="1"/>
</dbReference>
<feature type="binding site" evidence="4">
    <location>
        <position position="241"/>
    </location>
    <ligand>
        <name>substrate</name>
    </ligand>
</feature>
<comment type="caution">
    <text evidence="4">Lacks conserved residue(s) required for the propagation of feature annotation.</text>
</comment>
<gene>
    <name evidence="4 5" type="primary">uppS</name>
    <name evidence="5" type="ORF">MLAUSG7_0959</name>
</gene>
<dbReference type="NCBIfam" id="TIGR00055">
    <property type="entry name" value="uppS"/>
    <property type="match status" value="1"/>
</dbReference>
<dbReference type="SUPFAM" id="SSF64005">
    <property type="entry name" value="Undecaprenyl diphosphate synthase"/>
    <property type="match status" value="1"/>
</dbReference>
<dbReference type="GO" id="GO:0016094">
    <property type="term" value="P:polyprenol biosynthetic process"/>
    <property type="evidence" value="ECO:0007669"/>
    <property type="project" value="TreeGrafter"/>
</dbReference>
<evidence type="ECO:0000256" key="1">
    <source>
        <dbReference type="ARBA" id="ARBA00022679"/>
    </source>
</evidence>
<protein>
    <recommendedName>
        <fullName evidence="4">Tritrans,polycis-undecaprenyl-diphosphate synthase (geranylgeranyl-diphosphate specific)</fullName>
        <ecNumber evidence="4">2.5.1.89</ecNumber>
    </recommendedName>
    <alternativeName>
        <fullName evidence="4">Undecaprenyl diphosphate synthase</fullName>
        <shortName evidence="4">UDS</shortName>
    </alternativeName>
    <alternativeName>
        <fullName evidence="4">Undecaprenyl pyrophosphate synthase</fullName>
        <shortName evidence="4">UPP synthase</shortName>
    </alternativeName>
</protein>
<feature type="binding site" evidence="4">
    <location>
        <position position="118"/>
    </location>
    <ligand>
        <name>substrate</name>
    </ligand>
</feature>
<proteinExistence type="inferred from homology"/>
<evidence type="ECO:0000256" key="4">
    <source>
        <dbReference type="HAMAP-Rule" id="MF_01139"/>
    </source>
</evidence>
<feature type="binding site" evidence="4">
    <location>
        <begin position="114"/>
        <end position="116"/>
    </location>
    <ligand>
        <name>substrate</name>
    </ligand>
</feature>
<keyword evidence="6" id="KW-1185">Reference proteome</keyword>
<feature type="binding site" evidence="4">
    <location>
        <position position="86"/>
    </location>
    <ligand>
        <name>substrate</name>
    </ligand>
</feature>
<dbReference type="KEGG" id="mesg:MLAUSG7_0959"/>
<sequence>MIYSKNSSINVKNKNNYKLAKKLKSIGKRVVLDFYKFLEKSKILKIYEKILEESIDKDNLPKHIAIIMDGNRRTAEIYGKDRYYGHYLGAEKVREVLKWARELGIKVVTLYAFSTENFNRPKEEVNKLMELFEKKFYEIANDKEIHKYKVRVRAIGRIHLLPENVQRAIKYAEDKTKNYNNFFVNIAIAYGGQQEIIDAVKNIAWKVKIGEINPEDIDKELIDKHLYTADLEYPNPDLIIRTSGEERISNFLIWQSSYSELYFCDIYWPLFRRIDFLRAIREYQRRQRRFGR</sequence>
<organism evidence="5 6">
    <name type="scientific">Methanocaldococcus lauensis</name>
    <dbReference type="NCBI Taxonomy" id="2546128"/>
    <lineage>
        <taxon>Archaea</taxon>
        <taxon>Methanobacteriati</taxon>
        <taxon>Methanobacteriota</taxon>
        <taxon>Methanomada group</taxon>
        <taxon>Methanococci</taxon>
        <taxon>Methanococcales</taxon>
        <taxon>Methanocaldococcaceae</taxon>
        <taxon>Methanocaldococcus</taxon>
    </lineage>
</organism>
<keyword evidence="2 4" id="KW-0479">Metal-binding</keyword>
<dbReference type="InterPro" id="IPR018520">
    <property type="entry name" value="UPP_synth-like_CS"/>
</dbReference>
<comment type="subunit">
    <text evidence="4">Homodimer.</text>
</comment>
<dbReference type="EMBL" id="LR792632">
    <property type="protein sequence ID" value="CAB3288908.1"/>
    <property type="molecule type" value="Genomic_DNA"/>
</dbReference>
<dbReference type="PANTHER" id="PTHR10291:SF43">
    <property type="entry name" value="DEHYDRODOLICHYL DIPHOSPHATE SYNTHASE COMPLEX SUBUNIT DHDDS"/>
    <property type="match status" value="1"/>
</dbReference>
<evidence type="ECO:0000313" key="5">
    <source>
        <dbReference type="EMBL" id="CAB3288908.1"/>
    </source>
</evidence>
<name>A0A8D6PUP8_9EURY</name>
<feature type="binding site" evidence="4">
    <location>
        <position position="120"/>
    </location>
    <ligand>
        <name>substrate</name>
    </ligand>
</feature>
<evidence type="ECO:0000256" key="3">
    <source>
        <dbReference type="ARBA" id="ARBA00022842"/>
    </source>
</evidence>
<dbReference type="GO" id="GO:0000287">
    <property type="term" value="F:magnesium ion binding"/>
    <property type="evidence" value="ECO:0007669"/>
    <property type="project" value="UniProtKB-UniRule"/>
</dbReference>
<dbReference type="EC" id="2.5.1.89" evidence="4"/>
<feature type="binding site" evidence="4">
    <location>
        <position position="69"/>
    </location>
    <ligand>
        <name>Mg(2+)</name>
        <dbReference type="ChEBI" id="CHEBI:18420"/>
    </ligand>
</feature>
<dbReference type="HAMAP" id="MF_01139">
    <property type="entry name" value="ISPT"/>
    <property type="match status" value="1"/>
</dbReference>
<accession>A0A8D6PUP8</accession>